<reference evidence="2 3" key="1">
    <citation type="submission" date="2018-09" db="EMBL/GenBank/DDBJ databases">
        <title>Whole genome based analysis of evolution and adaptive divergence in Indian and Brazilian strains of Azospirillum brasilense.</title>
        <authorList>
            <person name="Singh C."/>
            <person name="Tripathi A.K."/>
        </authorList>
    </citation>
    <scope>NUCLEOTIDE SEQUENCE [LARGE SCALE GENOMIC DNA]</scope>
    <source>
        <strain evidence="2 3">MTCC4038</strain>
        <plasmid evidence="2 3">p1</plasmid>
    </source>
</reference>
<geneLocation type="plasmid" evidence="2 3">
    <name>p1</name>
</geneLocation>
<dbReference type="RefSeq" id="WP_035676078.1">
    <property type="nucleotide sequence ID" value="NZ_CP012915.1"/>
</dbReference>
<keyword evidence="2" id="KW-0614">Plasmid</keyword>
<proteinExistence type="predicted"/>
<gene>
    <name evidence="2" type="ORF">D3868_19980</name>
    <name evidence="1" type="ORF">SIM66_07655</name>
</gene>
<accession>A0A0P0F2R2</accession>
<organism evidence="2 3">
    <name type="scientific">Azospirillum brasilense</name>
    <dbReference type="NCBI Taxonomy" id="192"/>
    <lineage>
        <taxon>Bacteria</taxon>
        <taxon>Pseudomonadati</taxon>
        <taxon>Pseudomonadota</taxon>
        <taxon>Alphaproteobacteria</taxon>
        <taxon>Rhodospirillales</taxon>
        <taxon>Azospirillaceae</taxon>
        <taxon>Azospirillum</taxon>
    </lineage>
</organism>
<dbReference type="Proteomes" id="UP001277471">
    <property type="component" value="Unassembled WGS sequence"/>
</dbReference>
<keyword evidence="4" id="KW-1185">Reference proteome</keyword>
<name>A0A0P0F2R2_AZOBR</name>
<protein>
    <submittedName>
        <fullName evidence="2">Uncharacterized protein</fullName>
    </submittedName>
</protein>
<dbReference type="EMBL" id="JAWXYC010000003">
    <property type="protein sequence ID" value="MDX5951065.1"/>
    <property type="molecule type" value="Genomic_DNA"/>
</dbReference>
<evidence type="ECO:0000313" key="2">
    <source>
        <dbReference type="EMBL" id="QCO11288.1"/>
    </source>
</evidence>
<dbReference type="AlphaFoldDB" id="A0A0P0F2R2"/>
<evidence type="ECO:0000313" key="1">
    <source>
        <dbReference type="EMBL" id="MDX5951065.1"/>
    </source>
</evidence>
<evidence type="ECO:0000313" key="3">
    <source>
        <dbReference type="Proteomes" id="UP000298774"/>
    </source>
</evidence>
<reference evidence="1 4" key="2">
    <citation type="submission" date="2023-11" db="EMBL/GenBank/DDBJ databases">
        <title>MicrobeMod: A computational toolkit for identifying prokaryotic methylation and restriction-modification with nanopore sequencing.</title>
        <authorList>
            <person name="Crits-Christoph A."/>
            <person name="Kang S.C."/>
            <person name="Lee H."/>
            <person name="Ostrov N."/>
        </authorList>
    </citation>
    <scope>NUCLEOTIDE SEQUENCE [LARGE SCALE GENOMIC DNA]</scope>
    <source>
        <strain evidence="1 4">ATCC 29145</strain>
    </source>
</reference>
<dbReference type="KEGG" id="abf:AMK58_17415"/>
<evidence type="ECO:0000313" key="4">
    <source>
        <dbReference type="Proteomes" id="UP001277471"/>
    </source>
</evidence>
<dbReference type="EMBL" id="CP032340">
    <property type="protein sequence ID" value="QCO11288.1"/>
    <property type="molecule type" value="Genomic_DNA"/>
</dbReference>
<dbReference type="GeneID" id="56453356"/>
<sequence length="103" mass="11279">MDEIKLTAALPNLDIQILHRDDPERGSETIAVQITATPSFDALRGMMGPALLASANPLLNPALANANPMLALWMAPMRLWSDAVRQAWAPWLRLTPSPDARKP</sequence>
<dbReference type="Proteomes" id="UP000298774">
    <property type="component" value="Plasmid p1"/>
</dbReference>